<organism evidence="4 5">
    <name type="scientific">Mycena sanguinolenta</name>
    <dbReference type="NCBI Taxonomy" id="230812"/>
    <lineage>
        <taxon>Eukaryota</taxon>
        <taxon>Fungi</taxon>
        <taxon>Dikarya</taxon>
        <taxon>Basidiomycota</taxon>
        <taxon>Agaricomycotina</taxon>
        <taxon>Agaricomycetes</taxon>
        <taxon>Agaricomycetidae</taxon>
        <taxon>Agaricales</taxon>
        <taxon>Marasmiineae</taxon>
        <taxon>Mycenaceae</taxon>
        <taxon>Mycena</taxon>
    </lineage>
</organism>
<gene>
    <name evidence="4" type="ORF">MSAN_00490800</name>
</gene>
<name>A0A8H6Z5S5_9AGAR</name>
<dbReference type="Pfam" id="PF24883">
    <property type="entry name" value="NPHP3_N"/>
    <property type="match status" value="1"/>
</dbReference>
<dbReference type="PROSITE" id="PS50837">
    <property type="entry name" value="NACHT"/>
    <property type="match status" value="1"/>
</dbReference>
<dbReference type="InterPro" id="IPR027417">
    <property type="entry name" value="P-loop_NTPase"/>
</dbReference>
<dbReference type="Proteomes" id="UP000623467">
    <property type="component" value="Unassembled WGS sequence"/>
</dbReference>
<evidence type="ECO:0000313" key="5">
    <source>
        <dbReference type="Proteomes" id="UP000623467"/>
    </source>
</evidence>
<evidence type="ECO:0000256" key="1">
    <source>
        <dbReference type="ARBA" id="ARBA00022737"/>
    </source>
</evidence>
<comment type="caution">
    <text evidence="4">The sequence shown here is derived from an EMBL/GenBank/DDBJ whole genome shotgun (WGS) entry which is preliminary data.</text>
</comment>
<dbReference type="PANTHER" id="PTHR10039:SF17">
    <property type="entry name" value="FUNGAL STAND N-TERMINAL GOODBYE DOMAIN-CONTAINING PROTEIN-RELATED"/>
    <property type="match status" value="1"/>
</dbReference>
<feature type="compositionally biased region" description="Gly residues" evidence="2">
    <location>
        <begin position="25"/>
        <end position="45"/>
    </location>
</feature>
<dbReference type="Gene3D" id="3.40.50.300">
    <property type="entry name" value="P-loop containing nucleotide triphosphate hydrolases"/>
    <property type="match status" value="1"/>
</dbReference>
<feature type="domain" description="NACHT" evidence="3">
    <location>
        <begin position="180"/>
        <end position="323"/>
    </location>
</feature>
<keyword evidence="1" id="KW-0677">Repeat</keyword>
<keyword evidence="5" id="KW-1185">Reference proteome</keyword>
<proteinExistence type="predicted"/>
<dbReference type="InterPro" id="IPR007111">
    <property type="entry name" value="NACHT_NTPase"/>
</dbReference>
<evidence type="ECO:0000259" key="3">
    <source>
        <dbReference type="PROSITE" id="PS50837"/>
    </source>
</evidence>
<dbReference type="OrthoDB" id="3262196at2759"/>
<protein>
    <submittedName>
        <fullName evidence="4">NACHT domain-containing protein</fullName>
    </submittedName>
</protein>
<feature type="compositionally biased region" description="Polar residues" evidence="2">
    <location>
        <begin position="12"/>
        <end position="22"/>
    </location>
</feature>
<dbReference type="SUPFAM" id="SSF52540">
    <property type="entry name" value="P-loop containing nucleoside triphosphate hydrolases"/>
    <property type="match status" value="1"/>
</dbReference>
<dbReference type="EMBL" id="JACAZH010000003">
    <property type="protein sequence ID" value="KAF7372848.1"/>
    <property type="molecule type" value="Genomic_DNA"/>
</dbReference>
<dbReference type="PANTHER" id="PTHR10039">
    <property type="entry name" value="AMELOGENIN"/>
    <property type="match status" value="1"/>
</dbReference>
<evidence type="ECO:0000256" key="2">
    <source>
        <dbReference type="SAM" id="MobiDB-lite"/>
    </source>
</evidence>
<feature type="region of interest" description="Disordered" evidence="2">
    <location>
        <begin position="1"/>
        <end position="45"/>
    </location>
</feature>
<dbReference type="InterPro" id="IPR056884">
    <property type="entry name" value="NPHP3-like_N"/>
</dbReference>
<evidence type="ECO:0000313" key="4">
    <source>
        <dbReference type="EMBL" id="KAF7372848.1"/>
    </source>
</evidence>
<dbReference type="AlphaFoldDB" id="A0A8H6Z5S5"/>
<accession>A0A8H6Z5S5</accession>
<sequence length="796" mass="89113">MPADHRPKFSRTRGSGRQTVNYISGGRGGTGGNGHGNGTGGAGGDGMGPNLSFDISVRHLTMQNNVQLVEGFEANRQSATDGEPPHDSRSGPYIHQNIHHHGDRGIDILHRAVASDAIHDSAESFPQPRCHPDTRTKMLKDLRGWALDGTESDMGSESDVQSESEFCTFGVDGPADPECRILWLHGPAGVGKSAIMQTLAGQLKDAGRLGGSFVFKRGHATRGNAKTLFATIAYQLALAVPWLRASIFKVVENDPSVVVRSIATQMQMLISDPCRAEARRDAVTILIDGLDECEGHDTQEEILRAIWNSSCAIPLRFIVASRPEPHITEVFESSFYSGRYRPVNVEQSFRDVRKYLQDEFTRIRLQHRTMVNIPSPWPSLDVLEDLVEKSSGHFIYAATIIKFIDDKNYRPTQRLTVVQDGNSAGSASPFGGLDQLYMTILDSSPRQAELIPILCVIVNLGLDLRQVEQLFELEAGEVRLLLRGLHSVVHVPSEDYHRIFSHHASFVDFLKNRSRSHRFWVDNLDHRMAVARCILQQLAGSNWRIVYGGDIGRHLEDLILFLIALPPSAKLCPLIARMDPDCIFRQPSSNIRSMLSWLREIPSAPENLTPAPEDLINMWEDYLSMSRMGNDDIWFVKHVLSPSSELCRVLVAAAFLGVNIWAVRYLLEITWTEFRIILNSVRPNIASDVVLRGSADHVTRALVPPELQRAAFRELALKCIHKVIKRHVDGVDDGNPWFYLALVLEHCPPCDILYREFQCIPIHAMQSAISQWGIAFYRISRWLKVRLADTLFSNGI</sequence>
<reference evidence="4" key="1">
    <citation type="submission" date="2020-05" db="EMBL/GenBank/DDBJ databases">
        <title>Mycena genomes resolve the evolution of fungal bioluminescence.</title>
        <authorList>
            <person name="Tsai I.J."/>
        </authorList>
    </citation>
    <scope>NUCLEOTIDE SEQUENCE</scope>
    <source>
        <strain evidence="4">160909Yilan</strain>
    </source>
</reference>